<dbReference type="SUPFAM" id="SSF50978">
    <property type="entry name" value="WD40 repeat-like"/>
    <property type="match status" value="2"/>
</dbReference>
<dbReference type="InterPro" id="IPR015943">
    <property type="entry name" value="WD40/YVTN_repeat-like_dom_sf"/>
</dbReference>
<accession>A0A940WQX4</accession>
<evidence type="ECO:0000256" key="1">
    <source>
        <dbReference type="ARBA" id="ARBA00022737"/>
    </source>
</evidence>
<sequence>MSAVPAAVPGRSVVPDIAELVPRPWILARLDRWLREEDGRIFLMTGPPGTGKTWFAAQLVPPEDEREAQGGHEGRPEVVLAHFCDASDERTLDALDFVRALSGALARRIPRFADALAASAASASAVITINSTQTIGTVEAGARVANVQIRLPRDVPTRQAFAHLVRRPLEAAVADGWDQRLLVVVDDLSAGYRYDAEDTIAHLIGVATDNPAELPEVLRFVVTSRPDPWVLRDLPPPALDLRSDRPAEEEDILRYVRRRLPAAGAAWRLWADRIAAAADGNFLYARHVVELLLARDEVLPEAPADLPEGLIDLYRTWFRTDIARSRDLWWKLYEPVLAALTVARGAGLTHDQLCGITGLPRSRVRRVLEECAQFLLGAPRSGPVRLYHDSFRDYLAQEEVQVEEAHRAVVEYFARRQGDGWLDAPAYACDHLATHAAAIGELAGLVNRPEFLVVAEPVGVLRGLSQQRIVGGYAETYRRAGWLLADRDRSERASYLQTAAYELGEAEAATAFAGLPLERRWQPLWASMLRHRPGRVLGTHPGGVLDLLPLTRPDGTTVVTVSGDGTVRFRDLRTGTVNGVVSLPSATPAARLALLGAVDETVLLVTALDLVWLIDPVRMEVTGSVPARAESPVTSMTPIVLRDRDAIVLGYADGVLQAVDPGAGEPLTEAVPAHEGPVLSLTGGFDDGVLSCGADGAVALWGLDGEATCQPVIRPPDPPTWCAASRLLIDDERFVIAAGYSDGVTDVIVGGHDAPDRTIGFGGHEPAAWRLEADFASSGLVWHTRMHEQGVNGYGDVLREVRDSHLGDLDPGDGPPESREIILMSGGVTSVDLAEVEGRLHMVTGGQDGKVTLIHHPDEDGSVAESLVPWGEPVSTVRFTELDGRLVLLSGESAVGGTIRQWPLRSGADPLPPPVGELAAPVIGFDGMVDESGRQVVAVALADGSVELREEDGRRPLEAGGLEPVGVRLWRWGRSVCVAAFGRHGSEAALRLWTPGSSGETVVTDVRLGRPGTVHEVTVVGDGGRLLAAGDWEEPVLWTLAADDDRWEAGPLPVPDVHPLAAGMSNVVRWMTPVAGSQGREVFIGGQAIVHHLTSQGHRIRAHLLLPQTNAVSIPHEGGRALFFGGGSSARVENLDDSDASTDLDAPPDSEVLAVGALEDGSLLAAGTGDGRLLVWCGPDHPGHPDHVVQLGSPIRQIAVPAPGSLIVRTDLGIQALRLNA</sequence>
<dbReference type="RefSeq" id="WP_210156740.1">
    <property type="nucleotide sequence ID" value="NZ_JAFCNB010000008.1"/>
</dbReference>
<dbReference type="PANTHER" id="PTHR10039">
    <property type="entry name" value="AMELOGENIN"/>
    <property type="match status" value="1"/>
</dbReference>
<dbReference type="AlphaFoldDB" id="A0A940WQX4"/>
<evidence type="ECO:0000313" key="3">
    <source>
        <dbReference type="EMBL" id="MBP2705456.1"/>
    </source>
</evidence>
<reference evidence="3" key="1">
    <citation type="submission" date="2021-02" db="EMBL/GenBank/DDBJ databases">
        <title>Draft genome sequence of Microbispora sp. RL4-1S isolated from rice leaves in Thailand.</title>
        <authorList>
            <person name="Muangham S."/>
            <person name="Duangmal K."/>
        </authorList>
    </citation>
    <scope>NUCLEOTIDE SEQUENCE</scope>
    <source>
        <strain evidence="3">RL4-1S</strain>
    </source>
</reference>
<dbReference type="InterPro" id="IPR027417">
    <property type="entry name" value="P-loop_NTPase"/>
</dbReference>
<protein>
    <recommendedName>
        <fullName evidence="2">Nephrocystin 3-like N-terminal domain-containing protein</fullName>
    </recommendedName>
</protein>
<dbReference type="Gene3D" id="2.130.10.10">
    <property type="entry name" value="YVTN repeat-like/Quinoprotein amine dehydrogenase"/>
    <property type="match status" value="2"/>
</dbReference>
<dbReference type="InterPro" id="IPR056884">
    <property type="entry name" value="NPHP3-like_N"/>
</dbReference>
<dbReference type="SUPFAM" id="SSF52540">
    <property type="entry name" value="P-loop containing nucleoside triphosphate hydrolases"/>
    <property type="match status" value="1"/>
</dbReference>
<feature type="domain" description="Nephrocystin 3-like N-terminal" evidence="2">
    <location>
        <begin position="29"/>
        <end position="123"/>
    </location>
</feature>
<dbReference type="Proteomes" id="UP000674234">
    <property type="component" value="Unassembled WGS sequence"/>
</dbReference>
<keyword evidence="1" id="KW-0677">Repeat</keyword>
<dbReference type="Pfam" id="PF24883">
    <property type="entry name" value="NPHP3_N"/>
    <property type="match status" value="1"/>
</dbReference>
<name>A0A940WQX4_9ACTN</name>
<proteinExistence type="predicted"/>
<organism evidence="3 4">
    <name type="scientific">Microbispora oryzae</name>
    <dbReference type="NCBI Taxonomy" id="2806554"/>
    <lineage>
        <taxon>Bacteria</taxon>
        <taxon>Bacillati</taxon>
        <taxon>Actinomycetota</taxon>
        <taxon>Actinomycetes</taxon>
        <taxon>Streptosporangiales</taxon>
        <taxon>Streptosporangiaceae</taxon>
        <taxon>Microbispora</taxon>
    </lineage>
</organism>
<dbReference type="InterPro" id="IPR001680">
    <property type="entry name" value="WD40_rpt"/>
</dbReference>
<dbReference type="Gene3D" id="3.40.50.300">
    <property type="entry name" value="P-loop containing nucleotide triphosphate hydrolases"/>
    <property type="match status" value="1"/>
</dbReference>
<dbReference type="SMART" id="SM00320">
    <property type="entry name" value="WD40"/>
    <property type="match status" value="4"/>
</dbReference>
<dbReference type="InterPro" id="IPR036322">
    <property type="entry name" value="WD40_repeat_dom_sf"/>
</dbReference>
<dbReference type="Pfam" id="PF00400">
    <property type="entry name" value="WD40"/>
    <property type="match status" value="1"/>
</dbReference>
<dbReference type="EMBL" id="JAFCNB010000008">
    <property type="protein sequence ID" value="MBP2705456.1"/>
    <property type="molecule type" value="Genomic_DNA"/>
</dbReference>
<gene>
    <name evidence="3" type="ORF">JOL79_16720</name>
</gene>
<comment type="caution">
    <text evidence="3">The sequence shown here is derived from an EMBL/GenBank/DDBJ whole genome shotgun (WGS) entry which is preliminary data.</text>
</comment>
<keyword evidence="4" id="KW-1185">Reference proteome</keyword>
<evidence type="ECO:0000259" key="2">
    <source>
        <dbReference type="Pfam" id="PF24883"/>
    </source>
</evidence>
<evidence type="ECO:0000313" key="4">
    <source>
        <dbReference type="Proteomes" id="UP000674234"/>
    </source>
</evidence>